<comment type="similarity">
    <text evidence="3 11">Belongs to the NadD family.</text>
</comment>
<evidence type="ECO:0000256" key="2">
    <source>
        <dbReference type="ARBA" id="ARBA00005019"/>
    </source>
</evidence>
<keyword evidence="9 11" id="KW-0520">NAD</keyword>
<proteinExistence type="inferred from homology"/>
<comment type="function">
    <text evidence="1 11">Catalyzes the reversible adenylation of nicotinate mononucleotide (NaMN) to nicotinic acid adenine dinucleotide (NaAD).</text>
</comment>
<dbReference type="PANTHER" id="PTHR39321">
    <property type="entry name" value="NICOTINATE-NUCLEOTIDE ADENYLYLTRANSFERASE-RELATED"/>
    <property type="match status" value="1"/>
</dbReference>
<keyword evidence="4 11" id="KW-0662">Pyridine nucleotide biosynthesis</keyword>
<comment type="pathway">
    <text evidence="2 11">Cofactor biosynthesis; NAD(+) biosynthesis; deamido-NAD(+) from nicotinate D-ribonucleotide: step 1/1.</text>
</comment>
<dbReference type="GO" id="GO:0005524">
    <property type="term" value="F:ATP binding"/>
    <property type="evidence" value="ECO:0007669"/>
    <property type="project" value="UniProtKB-KW"/>
</dbReference>
<dbReference type="OrthoDB" id="5295945at2"/>
<reference evidence="13 14" key="1">
    <citation type="submission" date="2014-04" db="EMBL/GenBank/DDBJ databases">
        <title>The Genome Sequence of Thermoanaerobaculum aquaticum MP-01, The First Cultivated Group 23 Acidobacterium.</title>
        <authorList>
            <person name="Stamps B.W."/>
            <person name="Losey N.A."/>
            <person name="Lawson P.A."/>
            <person name="Stevenson B.S."/>
        </authorList>
    </citation>
    <scope>NUCLEOTIDE SEQUENCE [LARGE SCALE GENOMIC DNA]</scope>
    <source>
        <strain evidence="13 14">MP-01</strain>
    </source>
</reference>
<dbReference type="InterPro" id="IPR014729">
    <property type="entry name" value="Rossmann-like_a/b/a_fold"/>
</dbReference>
<evidence type="ECO:0000259" key="12">
    <source>
        <dbReference type="Pfam" id="PF01467"/>
    </source>
</evidence>
<evidence type="ECO:0000256" key="10">
    <source>
        <dbReference type="ARBA" id="ARBA00048721"/>
    </source>
</evidence>
<evidence type="ECO:0000256" key="7">
    <source>
        <dbReference type="ARBA" id="ARBA00022741"/>
    </source>
</evidence>
<dbReference type="CDD" id="cd02165">
    <property type="entry name" value="NMNAT"/>
    <property type="match status" value="1"/>
</dbReference>
<evidence type="ECO:0000256" key="5">
    <source>
        <dbReference type="ARBA" id="ARBA00022679"/>
    </source>
</evidence>
<name>A0A062XR05_9BACT</name>
<comment type="catalytic activity">
    <reaction evidence="10 11">
        <text>nicotinate beta-D-ribonucleotide + ATP + H(+) = deamido-NAD(+) + diphosphate</text>
        <dbReference type="Rhea" id="RHEA:22860"/>
        <dbReference type="ChEBI" id="CHEBI:15378"/>
        <dbReference type="ChEBI" id="CHEBI:30616"/>
        <dbReference type="ChEBI" id="CHEBI:33019"/>
        <dbReference type="ChEBI" id="CHEBI:57502"/>
        <dbReference type="ChEBI" id="CHEBI:58437"/>
        <dbReference type="EC" id="2.7.7.18"/>
    </reaction>
</comment>
<evidence type="ECO:0000256" key="9">
    <source>
        <dbReference type="ARBA" id="ARBA00023027"/>
    </source>
</evidence>
<dbReference type="EMBL" id="JMFG01000002">
    <property type="protein sequence ID" value="KDA55032.1"/>
    <property type="molecule type" value="Genomic_DNA"/>
</dbReference>
<keyword evidence="7 11" id="KW-0547">Nucleotide-binding</keyword>
<accession>A0A062XR05</accession>
<evidence type="ECO:0000256" key="3">
    <source>
        <dbReference type="ARBA" id="ARBA00009014"/>
    </source>
</evidence>
<dbReference type="Pfam" id="PF01467">
    <property type="entry name" value="CTP_transf_like"/>
    <property type="match status" value="1"/>
</dbReference>
<dbReference type="RefSeq" id="WP_038046435.1">
    <property type="nucleotide sequence ID" value="NZ_JMFG01000002.1"/>
</dbReference>
<evidence type="ECO:0000313" key="13">
    <source>
        <dbReference type="EMBL" id="KDA55032.1"/>
    </source>
</evidence>
<dbReference type="NCBIfam" id="TIGR00125">
    <property type="entry name" value="cyt_tran_rel"/>
    <property type="match status" value="1"/>
</dbReference>
<dbReference type="Proteomes" id="UP000027284">
    <property type="component" value="Unassembled WGS sequence"/>
</dbReference>
<dbReference type="GO" id="GO:0004515">
    <property type="term" value="F:nicotinate-nucleotide adenylyltransferase activity"/>
    <property type="evidence" value="ECO:0007669"/>
    <property type="project" value="UniProtKB-UniRule"/>
</dbReference>
<dbReference type="EC" id="2.7.7.18" evidence="11"/>
<keyword evidence="6 11" id="KW-0548">Nucleotidyltransferase</keyword>
<evidence type="ECO:0000313" key="14">
    <source>
        <dbReference type="Proteomes" id="UP000027284"/>
    </source>
</evidence>
<feature type="domain" description="Cytidyltransferase-like" evidence="12">
    <location>
        <begin position="6"/>
        <end position="190"/>
    </location>
</feature>
<gene>
    <name evidence="11" type="primary">nadD</name>
    <name evidence="13" type="ORF">EG19_04345</name>
</gene>
<evidence type="ECO:0000256" key="8">
    <source>
        <dbReference type="ARBA" id="ARBA00022840"/>
    </source>
</evidence>
<dbReference type="NCBIfam" id="NF000840">
    <property type="entry name" value="PRK00071.1-3"/>
    <property type="match status" value="1"/>
</dbReference>
<dbReference type="InterPro" id="IPR005248">
    <property type="entry name" value="NadD/NMNAT"/>
</dbReference>
<evidence type="ECO:0000256" key="4">
    <source>
        <dbReference type="ARBA" id="ARBA00022642"/>
    </source>
</evidence>
<comment type="caution">
    <text evidence="13">The sequence shown here is derived from an EMBL/GenBank/DDBJ whole genome shotgun (WGS) entry which is preliminary data.</text>
</comment>
<evidence type="ECO:0000256" key="11">
    <source>
        <dbReference type="HAMAP-Rule" id="MF_00244"/>
    </source>
</evidence>
<evidence type="ECO:0000256" key="1">
    <source>
        <dbReference type="ARBA" id="ARBA00002324"/>
    </source>
</evidence>
<dbReference type="STRING" id="1312852.EG19_04345"/>
<keyword evidence="5 11" id="KW-0808">Transferase</keyword>
<dbReference type="PANTHER" id="PTHR39321:SF3">
    <property type="entry name" value="PHOSPHOPANTETHEINE ADENYLYLTRANSFERASE"/>
    <property type="match status" value="1"/>
</dbReference>
<dbReference type="NCBIfam" id="TIGR00482">
    <property type="entry name" value="nicotinate (nicotinamide) nucleotide adenylyltransferase"/>
    <property type="match status" value="1"/>
</dbReference>
<protein>
    <recommendedName>
        <fullName evidence="11">Probable nicotinate-nucleotide adenylyltransferase</fullName>
        <ecNumber evidence="11">2.7.7.18</ecNumber>
    </recommendedName>
    <alternativeName>
        <fullName evidence="11">Deamido-NAD(+) diphosphorylase</fullName>
    </alternativeName>
    <alternativeName>
        <fullName evidence="11">Deamido-NAD(+) pyrophosphorylase</fullName>
    </alternativeName>
    <alternativeName>
        <fullName evidence="11">Nicotinate mononucleotide adenylyltransferase</fullName>
        <shortName evidence="11">NaMN adenylyltransferase</shortName>
    </alternativeName>
</protein>
<organism evidence="13 14">
    <name type="scientific">Thermoanaerobaculum aquaticum</name>
    <dbReference type="NCBI Taxonomy" id="1312852"/>
    <lineage>
        <taxon>Bacteria</taxon>
        <taxon>Pseudomonadati</taxon>
        <taxon>Acidobacteriota</taxon>
        <taxon>Thermoanaerobaculia</taxon>
        <taxon>Thermoanaerobaculales</taxon>
        <taxon>Thermoanaerobaculaceae</taxon>
        <taxon>Thermoanaerobaculum</taxon>
    </lineage>
</organism>
<keyword evidence="14" id="KW-1185">Reference proteome</keyword>
<evidence type="ECO:0000256" key="6">
    <source>
        <dbReference type="ARBA" id="ARBA00022695"/>
    </source>
</evidence>
<dbReference type="HAMAP" id="MF_00244">
    <property type="entry name" value="NaMN_adenylyltr"/>
    <property type="match status" value="1"/>
</dbReference>
<dbReference type="AlphaFoldDB" id="A0A062XR05"/>
<keyword evidence="8 11" id="KW-0067">ATP-binding</keyword>
<dbReference type="GO" id="GO:0009435">
    <property type="term" value="P:NAD+ biosynthetic process"/>
    <property type="evidence" value="ECO:0007669"/>
    <property type="project" value="UniProtKB-UniRule"/>
</dbReference>
<sequence length="222" mass="25271">MRRVAVFGGTFDPVHLGHLVPTVGAAETFGFSQVVFIPAFDPPHKQGAVLAPFSHRFAMLALATQPYDRFFVSDLEMGRPGPTYTVDTLREFTRRCPESEVYFLLGSDSFSQIETWHRWQELVDLAHLVVLHRATVWGDKLLELVPARLRERLTPVRLFEPVPDPPPGRKLVYLLEHEPFPVSASLIRERLQAGQTISELVPPEVHRWIVKYGLYHQVSHGC</sequence>
<dbReference type="UniPathway" id="UPA00253">
    <property type="reaction ID" value="UER00332"/>
</dbReference>
<dbReference type="Gene3D" id="3.40.50.620">
    <property type="entry name" value="HUPs"/>
    <property type="match status" value="1"/>
</dbReference>
<dbReference type="SUPFAM" id="SSF52374">
    <property type="entry name" value="Nucleotidylyl transferase"/>
    <property type="match status" value="1"/>
</dbReference>
<dbReference type="InterPro" id="IPR004821">
    <property type="entry name" value="Cyt_trans-like"/>
</dbReference>